<organism evidence="2 3">
    <name type="scientific">Nakamurella panacisegetis</name>
    <dbReference type="NCBI Taxonomy" id="1090615"/>
    <lineage>
        <taxon>Bacteria</taxon>
        <taxon>Bacillati</taxon>
        <taxon>Actinomycetota</taxon>
        <taxon>Actinomycetes</taxon>
        <taxon>Nakamurellales</taxon>
        <taxon>Nakamurellaceae</taxon>
        <taxon>Nakamurella</taxon>
    </lineage>
</organism>
<gene>
    <name evidence="2" type="ORF">SAMN04515671_0390</name>
</gene>
<dbReference type="Proteomes" id="UP000198741">
    <property type="component" value="Chromosome I"/>
</dbReference>
<keyword evidence="1" id="KW-0472">Membrane</keyword>
<proteinExistence type="predicted"/>
<dbReference type="EMBL" id="LT629710">
    <property type="protein sequence ID" value="SDO27227.1"/>
    <property type="molecule type" value="Genomic_DNA"/>
</dbReference>
<keyword evidence="3" id="KW-1185">Reference proteome</keyword>
<keyword evidence="1" id="KW-0812">Transmembrane</keyword>
<name>A0A1H0I768_9ACTN</name>
<feature type="transmembrane region" description="Helical" evidence="1">
    <location>
        <begin position="250"/>
        <end position="277"/>
    </location>
</feature>
<protein>
    <recommendedName>
        <fullName evidence="4">Membrane domain of glycerophosphoryl diester phosphodiesterase</fullName>
    </recommendedName>
</protein>
<feature type="transmembrane region" description="Helical" evidence="1">
    <location>
        <begin position="44"/>
        <end position="65"/>
    </location>
</feature>
<dbReference type="RefSeq" id="WP_090474299.1">
    <property type="nucleotide sequence ID" value="NZ_LT629710.1"/>
</dbReference>
<reference evidence="2 3" key="1">
    <citation type="submission" date="2016-10" db="EMBL/GenBank/DDBJ databases">
        <authorList>
            <person name="de Groot N.N."/>
        </authorList>
    </citation>
    <scope>NUCLEOTIDE SEQUENCE [LARGE SCALE GENOMIC DNA]</scope>
    <source>
        <strain evidence="3">P4-7,KCTC 19426,CECT 7604</strain>
    </source>
</reference>
<evidence type="ECO:0000313" key="2">
    <source>
        <dbReference type="EMBL" id="SDO27227.1"/>
    </source>
</evidence>
<feature type="transmembrane region" description="Helical" evidence="1">
    <location>
        <begin position="215"/>
        <end position="238"/>
    </location>
</feature>
<keyword evidence="1" id="KW-1133">Transmembrane helix</keyword>
<dbReference type="AlphaFoldDB" id="A0A1H0I768"/>
<evidence type="ECO:0000313" key="3">
    <source>
        <dbReference type="Proteomes" id="UP000198741"/>
    </source>
</evidence>
<dbReference type="STRING" id="1090615.SAMN04515671_0390"/>
<feature type="transmembrane region" description="Helical" evidence="1">
    <location>
        <begin position="107"/>
        <end position="131"/>
    </location>
</feature>
<evidence type="ECO:0008006" key="4">
    <source>
        <dbReference type="Google" id="ProtNLM"/>
    </source>
</evidence>
<accession>A0A1H0I768</accession>
<sequence>MSLPPYSNPANSNLNAPQPGLYPLRPLQIGEIFGAAARVAWRHILVLAPIGLLIGVVSSAVEFAVMKANGSLEEFASGRLSTIDPQAGPAEIQAQISYLFSHLLPAVGAAGLVSLIAAPVLAAVATPFAALGATTAEAPNSAGLARLRGRLGPLTGVAVLCGLAVAVGSVLLVVPGIIAWLMLLPAGPVVAMEKSSVVDSMRRAAALSTGVKGRLFGIMCLAGLITGAIGFGAAAILGQLVSNSDPVVHLYLTQAIAVVVGALTLAWTASVTAMIYIDIRMRREGLAQALLASSQPSSFS</sequence>
<evidence type="ECO:0000256" key="1">
    <source>
        <dbReference type="SAM" id="Phobius"/>
    </source>
</evidence>
<dbReference type="OrthoDB" id="121140at2"/>